<dbReference type="OMA" id="WLYYFNE"/>
<sequence>MTTLNHSQLGDIKGLKHDDKGVAQYLGIQYATIAHRFAAPQLRTDYGGTIDATRRGPPVVRSPVALGIEYSLIQKSLDIPEYPTVSDLNGLNLDISVPQQVSTNKDAKFPVLVFIHGGAYLMGDSGAPHQDMGAFVAYSQSIGKPVVGVSINYRLGVAGFLDSNELRASGAPANRGLLDQKTAFQWLRRHIGGFSGDPARIIAIGQSAGASSVMNLLDLESGDTLFDRAICLSGNNLAVPVCSRSAAQNAYKSVLECLAIDSTLSSDEQVKALIATSAEDILSKVSLSIIMTPVKDKDDEIPSFGSMKAYLASRQYKTPLMAGSTDFDAVIFQALGVFEGRQQGALARDFVKYLTDNVPSTHRAKLESLVSLYDISATDNNDEETVTKIVQFATDLTFYATTKYHVSYWPTQSWMYYLNESNPWEGPYQGRSSHCLDTAYLFLNFSGVMNESQKKTATEFARDVIEFTYGESPWGEYHASGDTKVYGTPGKGRAPSQEVQGLCAKIGLDNLFQGWHAFFAKT</sequence>
<accession>A0A2T4GFB6</accession>
<comment type="caution">
    <text evidence="2">The sequence shown here is derived from an EMBL/GenBank/DDBJ whole genome shotgun (WGS) entry which is preliminary data.</text>
</comment>
<keyword evidence="3" id="KW-1185">Reference proteome</keyword>
<dbReference type="PANTHER" id="PTHR43142:SF11">
    <property type="entry name" value="CARBOXYLIC ESTER HYDROLASE"/>
    <property type="match status" value="1"/>
</dbReference>
<dbReference type="InterPro" id="IPR002018">
    <property type="entry name" value="CarbesteraseB"/>
</dbReference>
<protein>
    <submittedName>
        <fullName evidence="2">Lipase 3</fullName>
    </submittedName>
</protein>
<dbReference type="PANTHER" id="PTHR43142">
    <property type="entry name" value="CARBOXYLIC ESTER HYDROLASE"/>
    <property type="match status" value="1"/>
</dbReference>
<dbReference type="AlphaFoldDB" id="A0A2T4GFB6"/>
<evidence type="ECO:0000259" key="1">
    <source>
        <dbReference type="Pfam" id="PF00135"/>
    </source>
</evidence>
<organism evidence="2 3">
    <name type="scientific">Fusarium culmorum</name>
    <dbReference type="NCBI Taxonomy" id="5516"/>
    <lineage>
        <taxon>Eukaryota</taxon>
        <taxon>Fungi</taxon>
        <taxon>Dikarya</taxon>
        <taxon>Ascomycota</taxon>
        <taxon>Pezizomycotina</taxon>
        <taxon>Sordariomycetes</taxon>
        <taxon>Hypocreomycetidae</taxon>
        <taxon>Hypocreales</taxon>
        <taxon>Nectriaceae</taxon>
        <taxon>Fusarium</taxon>
    </lineage>
</organism>
<dbReference type="SUPFAM" id="SSF53474">
    <property type="entry name" value="alpha/beta-Hydrolases"/>
    <property type="match status" value="1"/>
</dbReference>
<dbReference type="Proteomes" id="UP000241587">
    <property type="component" value="Unassembled WGS sequence"/>
</dbReference>
<name>A0A2T4GFB6_FUSCU</name>
<reference evidence="2 3" key="1">
    <citation type="submission" date="2018-02" db="EMBL/GenBank/DDBJ databases">
        <title>Fusarium culmorum secondary metabolites in fungal-bacterial-plant interactions.</title>
        <authorList>
            <person name="Schmidt R."/>
        </authorList>
    </citation>
    <scope>NUCLEOTIDE SEQUENCE [LARGE SCALE GENOMIC DNA]</scope>
    <source>
        <strain evidence="2 3">PV</strain>
    </source>
</reference>
<evidence type="ECO:0000313" key="2">
    <source>
        <dbReference type="EMBL" id="PTD02272.1"/>
    </source>
</evidence>
<dbReference type="Pfam" id="PF00135">
    <property type="entry name" value="COesterase"/>
    <property type="match status" value="1"/>
</dbReference>
<proteinExistence type="predicted"/>
<dbReference type="EMBL" id="PVEM01000022">
    <property type="protein sequence ID" value="PTD02272.1"/>
    <property type="molecule type" value="Genomic_DNA"/>
</dbReference>
<dbReference type="InterPro" id="IPR029058">
    <property type="entry name" value="AB_hydrolase_fold"/>
</dbReference>
<dbReference type="Gene3D" id="3.40.50.1820">
    <property type="entry name" value="alpha/beta hydrolase"/>
    <property type="match status" value="1"/>
</dbReference>
<feature type="domain" description="Carboxylesterase type B" evidence="1">
    <location>
        <begin position="8"/>
        <end position="465"/>
    </location>
</feature>
<evidence type="ECO:0000313" key="3">
    <source>
        <dbReference type="Proteomes" id="UP000241587"/>
    </source>
</evidence>
<dbReference type="OrthoDB" id="408631at2759"/>
<gene>
    <name evidence="2" type="ORF">FCULG_00011897</name>
</gene>